<gene>
    <name evidence="2" type="ORF">DdX_07129</name>
</gene>
<organism evidence="2 3">
    <name type="scientific">Ditylenchus destructor</name>
    <dbReference type="NCBI Taxonomy" id="166010"/>
    <lineage>
        <taxon>Eukaryota</taxon>
        <taxon>Metazoa</taxon>
        <taxon>Ecdysozoa</taxon>
        <taxon>Nematoda</taxon>
        <taxon>Chromadorea</taxon>
        <taxon>Rhabditida</taxon>
        <taxon>Tylenchina</taxon>
        <taxon>Tylenchomorpha</taxon>
        <taxon>Sphaerularioidea</taxon>
        <taxon>Anguinidae</taxon>
        <taxon>Anguininae</taxon>
        <taxon>Ditylenchus</taxon>
    </lineage>
</organism>
<evidence type="ECO:0000313" key="3">
    <source>
        <dbReference type="Proteomes" id="UP001201812"/>
    </source>
</evidence>
<proteinExistence type="predicted"/>
<dbReference type="EMBL" id="JAKKPZ010000009">
    <property type="protein sequence ID" value="KAI1717384.1"/>
    <property type="molecule type" value="Genomic_DNA"/>
</dbReference>
<accession>A0AAD4N8R7</accession>
<feature type="compositionally biased region" description="Polar residues" evidence="1">
    <location>
        <begin position="15"/>
        <end position="29"/>
    </location>
</feature>
<feature type="region of interest" description="Disordered" evidence="1">
    <location>
        <begin position="1"/>
        <end position="57"/>
    </location>
</feature>
<comment type="caution">
    <text evidence="2">The sequence shown here is derived from an EMBL/GenBank/DDBJ whole genome shotgun (WGS) entry which is preliminary data.</text>
</comment>
<keyword evidence="3" id="KW-1185">Reference proteome</keyword>
<protein>
    <submittedName>
        <fullName evidence="2">Uncharacterized protein</fullName>
    </submittedName>
</protein>
<reference evidence="2" key="1">
    <citation type="submission" date="2022-01" db="EMBL/GenBank/DDBJ databases">
        <title>Genome Sequence Resource for Two Populations of Ditylenchus destructor, the Migratory Endoparasitic Phytonematode.</title>
        <authorList>
            <person name="Zhang H."/>
            <person name="Lin R."/>
            <person name="Xie B."/>
        </authorList>
    </citation>
    <scope>NUCLEOTIDE SEQUENCE</scope>
    <source>
        <strain evidence="2">BazhouSP</strain>
    </source>
</reference>
<feature type="compositionally biased region" description="Polar residues" evidence="1">
    <location>
        <begin position="160"/>
        <end position="186"/>
    </location>
</feature>
<evidence type="ECO:0000313" key="2">
    <source>
        <dbReference type="EMBL" id="KAI1717384.1"/>
    </source>
</evidence>
<feature type="compositionally biased region" description="Low complexity" evidence="1">
    <location>
        <begin position="1"/>
        <end position="13"/>
    </location>
</feature>
<dbReference type="AlphaFoldDB" id="A0AAD4N8R7"/>
<evidence type="ECO:0000256" key="1">
    <source>
        <dbReference type="SAM" id="MobiDB-lite"/>
    </source>
</evidence>
<sequence>MPVSVSESVSAPVNFESNSNDDGWWQTKQAQRRTEPENSFLSRAKDTSHAPHPKAAHAEKYMRQVMENKNDGRARYMASMLAAKENNTEANSFVKPIARAAPGPIVPLKKSDDSESSWLKVKTTKTEINNGFGKYMSDEEQAVPNGNDTNLHGGFGAMNGNHSKSRSPTGFASRVPENSHNESANYFSEKPSSKWENPIAQNGQPRPVSGGSFFSKFKNQLPDNGLGSADREVATLLSNGVAELDSAQSKIHSLVTAINLFVMHRYPSVNLAYLTEHLQKFYGNAIRAGEFFKEKTWLEFIQKHCHNVDIEENPNGVVLTWLSRNDSGMKAALRDFANYSKEGRY</sequence>
<name>A0AAD4N8R7_9BILA</name>
<dbReference type="Proteomes" id="UP001201812">
    <property type="component" value="Unassembled WGS sequence"/>
</dbReference>
<feature type="region of interest" description="Disordered" evidence="1">
    <location>
        <begin position="155"/>
        <end position="214"/>
    </location>
</feature>